<keyword evidence="3" id="KW-1185">Reference proteome</keyword>
<organism evidence="1 3">
    <name type="scientific">Thauera aminoaromatica</name>
    <dbReference type="NCBI Taxonomy" id="164330"/>
    <lineage>
        <taxon>Bacteria</taxon>
        <taxon>Pseudomonadati</taxon>
        <taxon>Pseudomonadota</taxon>
        <taxon>Betaproteobacteria</taxon>
        <taxon>Rhodocyclales</taxon>
        <taxon>Zoogloeaceae</taxon>
        <taxon>Thauera</taxon>
    </lineage>
</organism>
<dbReference type="EMBL" id="CP001281">
    <property type="protein sequence ID" value="ACR02160.1"/>
    <property type="molecule type" value="Genomic_DNA"/>
</dbReference>
<evidence type="ECO:0000313" key="2">
    <source>
        <dbReference type="EMBL" id="TXH86547.1"/>
    </source>
</evidence>
<dbReference type="HOGENOM" id="CLU_2462457_0_0_4"/>
<accession>A0A5C7SSH5</accession>
<dbReference type="eggNOG" id="ENOG5033ME4">
    <property type="taxonomic scope" value="Bacteria"/>
</dbReference>
<dbReference type="EMBL" id="SSFD01000106">
    <property type="protein sequence ID" value="TXH86547.1"/>
    <property type="molecule type" value="Genomic_DNA"/>
</dbReference>
<reference evidence="1 3" key="2">
    <citation type="journal article" date="2012" name="Stand. Genomic Sci.">
        <title>Complete genome sequence of Thauera aminoaromatica strain MZ1T.</title>
        <authorList>
            <person name="Jiang K."/>
            <person name="Sanseverino J."/>
            <person name="Chauhan A."/>
            <person name="Lucas S."/>
            <person name="Copeland A."/>
            <person name="Lapidus A."/>
            <person name="Del Rio T.G."/>
            <person name="Dalin E."/>
            <person name="Tice H."/>
            <person name="Bruce D."/>
            <person name="Goodwin L."/>
            <person name="Pitluck S."/>
            <person name="Sims D."/>
            <person name="Brettin T."/>
            <person name="Detter J.C."/>
            <person name="Han C."/>
            <person name="Chang Y.J."/>
            <person name="Larimer F."/>
            <person name="Land M."/>
            <person name="Hauser L."/>
            <person name="Kyrpides N.C."/>
            <person name="Mikhailova N."/>
            <person name="Moser S."/>
            <person name="Jegier P."/>
            <person name="Close D."/>
            <person name="Debruyn J.M."/>
            <person name="Wang Y."/>
            <person name="Layton A.C."/>
            <person name="Allen M.S."/>
            <person name="Sayler G.S."/>
        </authorList>
    </citation>
    <scope>NUCLEOTIDE SEQUENCE [LARGE SCALE GENOMIC DNA]</scope>
    <source>
        <strain evidence="1 3">MZ1T</strain>
    </source>
</reference>
<dbReference type="KEGG" id="tmz:Tmz1t_3567"/>
<proteinExistence type="predicted"/>
<dbReference type="Proteomes" id="UP000321192">
    <property type="component" value="Unassembled WGS sequence"/>
</dbReference>
<evidence type="ECO:0000313" key="4">
    <source>
        <dbReference type="Proteomes" id="UP000321192"/>
    </source>
</evidence>
<reference evidence="2 4" key="3">
    <citation type="submission" date="2018-09" db="EMBL/GenBank/DDBJ databases">
        <title>Metagenome Assembled Genomes from an Advanced Water Purification Facility.</title>
        <authorList>
            <person name="Stamps B.W."/>
            <person name="Spear J.R."/>
        </authorList>
    </citation>
    <scope>NUCLEOTIDE SEQUENCE [LARGE SCALE GENOMIC DNA]</scope>
    <source>
        <strain evidence="2">Bin_27_1</strain>
    </source>
</reference>
<dbReference type="AlphaFoldDB" id="C4KDJ4"/>
<gene>
    <name evidence="1" type="ordered locus">Tmz1t_3567</name>
    <name evidence="2" type="ORF">E6Q80_07520</name>
</gene>
<sequence>MKSHLAENIQIAHPRYHLSSDDGLYRPIPFLFVSPRMRDDILDEREMLLSAQPAALHERQQKLFASYDPAVSMEAFRQLLRLYGYPFNNRR</sequence>
<accession>C4KDJ4</accession>
<dbReference type="OrthoDB" id="8527290at2"/>
<reference evidence="3" key="1">
    <citation type="submission" date="2009-05" db="EMBL/GenBank/DDBJ databases">
        <title>Complete sequence of chromosome of Thauera sp. MZ1T.</title>
        <authorList>
            <consortium name="US DOE Joint Genome Institute"/>
            <person name="Lucas S."/>
            <person name="Copeland A."/>
            <person name="Lapidus A."/>
            <person name="Glavina del Rio T."/>
            <person name="Dalin E."/>
            <person name="Tice H."/>
            <person name="Bruce D."/>
            <person name="Goodwin L."/>
            <person name="Pitluck S."/>
            <person name="Sims D."/>
            <person name="Brettin T."/>
            <person name="Detter J.C."/>
            <person name="Han C."/>
            <person name="Larimer F."/>
            <person name="Land M."/>
            <person name="Hauser L."/>
            <person name="Kyrpides N."/>
            <person name="Mikhailova N."/>
            <person name="Sayler G.S."/>
        </authorList>
    </citation>
    <scope>NUCLEOTIDE SEQUENCE [LARGE SCALE GENOMIC DNA]</scope>
    <source>
        <strain evidence="3">MZ1T</strain>
    </source>
</reference>
<evidence type="ECO:0000313" key="1">
    <source>
        <dbReference type="EMBL" id="ACR02160.1"/>
    </source>
</evidence>
<protein>
    <submittedName>
        <fullName evidence="1">Uncharacterized protein</fullName>
    </submittedName>
</protein>
<dbReference type="Proteomes" id="UP000002186">
    <property type="component" value="Chromosome"/>
</dbReference>
<name>C4KDJ4_THASP</name>
<dbReference type="RefSeq" id="WP_004311276.1">
    <property type="nucleotide sequence ID" value="NC_011662.2"/>
</dbReference>
<evidence type="ECO:0000313" key="3">
    <source>
        <dbReference type="Proteomes" id="UP000002186"/>
    </source>
</evidence>